<keyword evidence="5 7" id="KW-0472">Membrane</keyword>
<evidence type="ECO:0000256" key="6">
    <source>
        <dbReference type="RuleBase" id="RU003943"/>
    </source>
</evidence>
<dbReference type="Gene3D" id="1.10.3470.10">
    <property type="entry name" value="ABC transporter involved in vitamin B12 uptake, BtuC"/>
    <property type="match status" value="1"/>
</dbReference>
<name>A0A1Y1RYV0_9SPIO</name>
<dbReference type="GO" id="GO:0055085">
    <property type="term" value="P:transmembrane transport"/>
    <property type="evidence" value="ECO:0007669"/>
    <property type="project" value="InterPro"/>
</dbReference>
<dbReference type="AlphaFoldDB" id="A0A1Y1RYV0"/>
<evidence type="ECO:0008006" key="10">
    <source>
        <dbReference type="Google" id="ProtNLM"/>
    </source>
</evidence>
<organism evidence="8 9">
    <name type="scientific">Marispirochaeta aestuarii</name>
    <dbReference type="NCBI Taxonomy" id="1963862"/>
    <lineage>
        <taxon>Bacteria</taxon>
        <taxon>Pseudomonadati</taxon>
        <taxon>Spirochaetota</taxon>
        <taxon>Spirochaetia</taxon>
        <taxon>Spirochaetales</taxon>
        <taxon>Spirochaetaceae</taxon>
        <taxon>Marispirochaeta</taxon>
    </lineage>
</organism>
<protein>
    <recommendedName>
        <fullName evidence="10">Metal ABC transporter permease</fullName>
    </recommendedName>
</protein>
<accession>A0A1Y1RYV0</accession>
<feature type="transmembrane region" description="Helical" evidence="7">
    <location>
        <begin position="63"/>
        <end position="84"/>
    </location>
</feature>
<dbReference type="GO" id="GO:0010043">
    <property type="term" value="P:response to zinc ion"/>
    <property type="evidence" value="ECO:0007669"/>
    <property type="project" value="TreeGrafter"/>
</dbReference>
<keyword evidence="6" id="KW-0813">Transport</keyword>
<evidence type="ECO:0000313" key="9">
    <source>
        <dbReference type="Proteomes" id="UP000192343"/>
    </source>
</evidence>
<gene>
    <name evidence="8" type="ORF">B4O97_08510</name>
</gene>
<evidence type="ECO:0000256" key="4">
    <source>
        <dbReference type="ARBA" id="ARBA00022989"/>
    </source>
</evidence>
<evidence type="ECO:0000256" key="3">
    <source>
        <dbReference type="ARBA" id="ARBA00022692"/>
    </source>
</evidence>
<dbReference type="GO" id="GO:0043190">
    <property type="term" value="C:ATP-binding cassette (ABC) transporter complex"/>
    <property type="evidence" value="ECO:0007669"/>
    <property type="project" value="InterPro"/>
</dbReference>
<feature type="transmembrane region" description="Helical" evidence="7">
    <location>
        <begin position="33"/>
        <end position="51"/>
    </location>
</feature>
<evidence type="ECO:0000256" key="1">
    <source>
        <dbReference type="ARBA" id="ARBA00004141"/>
    </source>
</evidence>
<sequence length="277" mass="29447">MPFIRYALIAGLLSSAAFGMVGSFVVVRRISYIAGAVSHAALAGLGGSLYLKVVHEISWVSPLFGATVAALLSAWIIALVNLYAAEREDTIIGAIWAVGMAIGLLFIAKTPGYMDPMSYLFGNILLIGKGDLLLIMVLNLLVVVMVLLFYPQLQAVCFDEPYARTRNVPTGFFMILLVTLTAVTVVLMVSTVGIVMVIAMLTLPAATAGLFARRLSGMMLYGGIICAVSNAAGLYSSYTLDVPTGAMTILVSGGIYVAALSLRSLLRRLRLQRGRSA</sequence>
<comment type="caution">
    <text evidence="8">The sequence shown here is derived from an EMBL/GenBank/DDBJ whole genome shotgun (WGS) entry which is preliminary data.</text>
</comment>
<dbReference type="EMBL" id="MWQY01000008">
    <property type="protein sequence ID" value="ORC35751.1"/>
    <property type="molecule type" value="Genomic_DNA"/>
</dbReference>
<proteinExistence type="inferred from homology"/>
<feature type="transmembrane region" description="Helical" evidence="7">
    <location>
        <begin position="244"/>
        <end position="266"/>
    </location>
</feature>
<feature type="transmembrane region" description="Helical" evidence="7">
    <location>
        <begin position="170"/>
        <end position="203"/>
    </location>
</feature>
<evidence type="ECO:0000256" key="5">
    <source>
        <dbReference type="ARBA" id="ARBA00023136"/>
    </source>
</evidence>
<dbReference type="PANTHER" id="PTHR30477:SF18">
    <property type="entry name" value="METAL TRANSPORT SYSTEM MEMBRANE PROTEIN CT_417-RELATED"/>
    <property type="match status" value="1"/>
</dbReference>
<comment type="similarity">
    <text evidence="2 6">Belongs to the ABC-3 integral membrane protein family.</text>
</comment>
<dbReference type="Pfam" id="PF00950">
    <property type="entry name" value="ABC-3"/>
    <property type="match status" value="1"/>
</dbReference>
<dbReference type="PANTHER" id="PTHR30477">
    <property type="entry name" value="ABC-TRANSPORTER METAL-BINDING PROTEIN"/>
    <property type="match status" value="1"/>
</dbReference>
<dbReference type="SUPFAM" id="SSF81345">
    <property type="entry name" value="ABC transporter involved in vitamin B12 uptake, BtuC"/>
    <property type="match status" value="1"/>
</dbReference>
<dbReference type="STRING" id="1963862.B4O97_08510"/>
<comment type="subcellular location">
    <subcellularLocation>
        <location evidence="6">Cell membrane</location>
        <topology evidence="6">Multi-pass membrane protein</topology>
    </subcellularLocation>
    <subcellularLocation>
        <location evidence="1">Membrane</location>
        <topology evidence="1">Multi-pass membrane protein</topology>
    </subcellularLocation>
</comment>
<keyword evidence="3 6" id="KW-0812">Transmembrane</keyword>
<keyword evidence="9" id="KW-1185">Reference proteome</keyword>
<dbReference type="InterPro" id="IPR001626">
    <property type="entry name" value="ABC_TroCD"/>
</dbReference>
<evidence type="ECO:0000313" key="8">
    <source>
        <dbReference type="EMBL" id="ORC35751.1"/>
    </source>
</evidence>
<dbReference type="InterPro" id="IPR037294">
    <property type="entry name" value="ABC_BtuC-like"/>
</dbReference>
<dbReference type="CDD" id="cd06550">
    <property type="entry name" value="TM_ABC_iron-siderophores_like"/>
    <property type="match status" value="1"/>
</dbReference>
<evidence type="ECO:0000256" key="2">
    <source>
        <dbReference type="ARBA" id="ARBA00008034"/>
    </source>
</evidence>
<keyword evidence="4 7" id="KW-1133">Transmembrane helix</keyword>
<feature type="transmembrane region" description="Helical" evidence="7">
    <location>
        <begin position="215"/>
        <end position="238"/>
    </location>
</feature>
<reference evidence="8 9" key="1">
    <citation type="submission" date="2017-03" db="EMBL/GenBank/DDBJ databases">
        <title>Draft Genome sequence of Marispirochaeta sp. strain JC444.</title>
        <authorList>
            <person name="Shivani Y."/>
            <person name="Subhash Y."/>
            <person name="Sasikala C."/>
            <person name="Ramana C."/>
        </authorList>
    </citation>
    <scope>NUCLEOTIDE SEQUENCE [LARGE SCALE GENOMIC DNA]</scope>
    <source>
        <strain evidence="8 9">JC444</strain>
    </source>
</reference>
<feature type="transmembrane region" description="Helical" evidence="7">
    <location>
        <begin position="90"/>
        <end position="108"/>
    </location>
</feature>
<evidence type="ECO:0000256" key="7">
    <source>
        <dbReference type="SAM" id="Phobius"/>
    </source>
</evidence>
<dbReference type="Proteomes" id="UP000192343">
    <property type="component" value="Unassembled WGS sequence"/>
</dbReference>
<feature type="transmembrane region" description="Helical" evidence="7">
    <location>
        <begin position="120"/>
        <end position="150"/>
    </location>
</feature>